<comment type="caution">
    <text evidence="7">The sequence shown here is derived from an EMBL/GenBank/DDBJ whole genome shotgun (WGS) entry which is preliminary data.</text>
</comment>
<dbReference type="EMBL" id="CAJZBQ010000004">
    <property type="protein sequence ID" value="CAG9311139.1"/>
    <property type="molecule type" value="Genomic_DNA"/>
</dbReference>
<keyword evidence="3" id="KW-0862">Zinc</keyword>
<protein>
    <recommendedName>
        <fullName evidence="6">RING-type domain-containing protein</fullName>
    </recommendedName>
</protein>
<reference evidence="7" key="1">
    <citation type="submission" date="2021-09" db="EMBL/GenBank/DDBJ databases">
        <authorList>
            <consortium name="AG Swart"/>
            <person name="Singh M."/>
            <person name="Singh A."/>
            <person name="Seah K."/>
            <person name="Emmerich C."/>
        </authorList>
    </citation>
    <scope>NUCLEOTIDE SEQUENCE</scope>
    <source>
        <strain evidence="7">ATCC30299</strain>
    </source>
</reference>
<keyword evidence="2 4" id="KW-0863">Zinc-finger</keyword>
<organism evidence="7 8">
    <name type="scientific">Blepharisma stoltei</name>
    <dbReference type="NCBI Taxonomy" id="1481888"/>
    <lineage>
        <taxon>Eukaryota</taxon>
        <taxon>Sar</taxon>
        <taxon>Alveolata</taxon>
        <taxon>Ciliophora</taxon>
        <taxon>Postciliodesmatophora</taxon>
        <taxon>Heterotrichea</taxon>
        <taxon>Heterotrichida</taxon>
        <taxon>Blepharismidae</taxon>
        <taxon>Blepharisma</taxon>
    </lineage>
</organism>
<dbReference type="SMART" id="SM00184">
    <property type="entry name" value="RING"/>
    <property type="match status" value="1"/>
</dbReference>
<accession>A0AAU9IH70</accession>
<keyword evidence="1" id="KW-0479">Metal-binding</keyword>
<sequence>MSYQKVFWLSLLISSIIRWISNYQEHKEDWKNCRFDLGLWECIEFSSLTLVLFLNISGFLFNPRRFPRRCLYPFLTIISLIQFWNFIWTVIGTYWIVYTIHEDEACIPEIQKPYQLILVLSGAYMYWSLISCSVGLFGVLMLISANRDMFEPGLEGMDIQNVGRRPLGAEEIKKIKTEKTEENMICSICLENVEPGTDIKVLPGCFHRFHIECIDLWLARSAICPYCRRPVTIEDIMRE</sequence>
<dbReference type="GO" id="GO:0061630">
    <property type="term" value="F:ubiquitin protein ligase activity"/>
    <property type="evidence" value="ECO:0007669"/>
    <property type="project" value="TreeGrafter"/>
</dbReference>
<evidence type="ECO:0000256" key="3">
    <source>
        <dbReference type="ARBA" id="ARBA00022833"/>
    </source>
</evidence>
<dbReference type="SUPFAM" id="SSF57850">
    <property type="entry name" value="RING/U-box"/>
    <property type="match status" value="1"/>
</dbReference>
<gene>
    <name evidence="7" type="ORF">BSTOLATCC_MIC3432</name>
</gene>
<dbReference type="InterPro" id="IPR001841">
    <property type="entry name" value="Znf_RING"/>
</dbReference>
<feature type="transmembrane region" description="Helical" evidence="5">
    <location>
        <begin position="38"/>
        <end position="62"/>
    </location>
</feature>
<feature type="transmembrane region" description="Helical" evidence="5">
    <location>
        <begin position="74"/>
        <end position="97"/>
    </location>
</feature>
<proteinExistence type="predicted"/>
<dbReference type="GO" id="GO:0008270">
    <property type="term" value="F:zinc ion binding"/>
    <property type="evidence" value="ECO:0007669"/>
    <property type="project" value="UniProtKB-KW"/>
</dbReference>
<evidence type="ECO:0000259" key="6">
    <source>
        <dbReference type="PROSITE" id="PS50089"/>
    </source>
</evidence>
<dbReference type="InterPro" id="IPR013083">
    <property type="entry name" value="Znf_RING/FYVE/PHD"/>
</dbReference>
<dbReference type="CDD" id="cd16473">
    <property type="entry name" value="RING-H2_RNF103"/>
    <property type="match status" value="1"/>
</dbReference>
<keyword evidence="8" id="KW-1185">Reference proteome</keyword>
<dbReference type="GO" id="GO:0006511">
    <property type="term" value="P:ubiquitin-dependent protein catabolic process"/>
    <property type="evidence" value="ECO:0007669"/>
    <property type="project" value="TreeGrafter"/>
</dbReference>
<dbReference type="PANTHER" id="PTHR45931">
    <property type="entry name" value="SI:CH211-59O9.10"/>
    <property type="match status" value="1"/>
</dbReference>
<evidence type="ECO:0000313" key="8">
    <source>
        <dbReference type="Proteomes" id="UP001162131"/>
    </source>
</evidence>
<evidence type="ECO:0000256" key="4">
    <source>
        <dbReference type="PROSITE-ProRule" id="PRU00175"/>
    </source>
</evidence>
<evidence type="ECO:0000256" key="2">
    <source>
        <dbReference type="ARBA" id="ARBA00022771"/>
    </source>
</evidence>
<evidence type="ECO:0000313" key="7">
    <source>
        <dbReference type="EMBL" id="CAG9311139.1"/>
    </source>
</evidence>
<feature type="domain" description="RING-type" evidence="6">
    <location>
        <begin position="186"/>
        <end position="228"/>
    </location>
</feature>
<feature type="transmembrane region" description="Helical" evidence="5">
    <location>
        <begin position="117"/>
        <end position="143"/>
    </location>
</feature>
<dbReference type="AlphaFoldDB" id="A0AAU9IH70"/>
<dbReference type="PANTHER" id="PTHR45931:SF3">
    <property type="entry name" value="RING ZINC FINGER-CONTAINING PROTEIN"/>
    <property type="match status" value="1"/>
</dbReference>
<dbReference type="Pfam" id="PF13639">
    <property type="entry name" value="zf-RING_2"/>
    <property type="match status" value="1"/>
</dbReference>
<keyword evidence="5" id="KW-0472">Membrane</keyword>
<keyword evidence="5" id="KW-0812">Transmembrane</keyword>
<dbReference type="Gene3D" id="3.30.40.10">
    <property type="entry name" value="Zinc/RING finger domain, C3HC4 (zinc finger)"/>
    <property type="match status" value="1"/>
</dbReference>
<dbReference type="PROSITE" id="PS50089">
    <property type="entry name" value="ZF_RING_2"/>
    <property type="match status" value="1"/>
</dbReference>
<keyword evidence="5" id="KW-1133">Transmembrane helix</keyword>
<dbReference type="Proteomes" id="UP001162131">
    <property type="component" value="Unassembled WGS sequence"/>
</dbReference>
<dbReference type="GO" id="GO:0005634">
    <property type="term" value="C:nucleus"/>
    <property type="evidence" value="ECO:0007669"/>
    <property type="project" value="TreeGrafter"/>
</dbReference>
<dbReference type="InterPro" id="IPR051834">
    <property type="entry name" value="RING_finger_E3_ligase"/>
</dbReference>
<name>A0AAU9IH70_9CILI</name>
<evidence type="ECO:0000256" key="5">
    <source>
        <dbReference type="SAM" id="Phobius"/>
    </source>
</evidence>
<evidence type="ECO:0000256" key="1">
    <source>
        <dbReference type="ARBA" id="ARBA00022723"/>
    </source>
</evidence>